<gene>
    <name evidence="1" type="ORF">L6164_027403</name>
</gene>
<keyword evidence="2" id="KW-1185">Reference proteome</keyword>
<reference evidence="1 2" key="1">
    <citation type="journal article" date="2022" name="DNA Res.">
        <title>Chromosomal-level genome assembly of the orchid tree Bauhinia variegata (Leguminosae; Cercidoideae) supports the allotetraploid origin hypothesis of Bauhinia.</title>
        <authorList>
            <person name="Zhong Y."/>
            <person name="Chen Y."/>
            <person name="Zheng D."/>
            <person name="Pang J."/>
            <person name="Liu Y."/>
            <person name="Luo S."/>
            <person name="Meng S."/>
            <person name="Qian L."/>
            <person name="Wei D."/>
            <person name="Dai S."/>
            <person name="Zhou R."/>
        </authorList>
    </citation>
    <scope>NUCLEOTIDE SEQUENCE [LARGE SCALE GENOMIC DNA]</scope>
    <source>
        <strain evidence="1">BV-YZ2020</strain>
    </source>
</reference>
<accession>A0ACB9LSV5</accession>
<protein>
    <submittedName>
        <fullName evidence="1">Uncharacterized protein</fullName>
    </submittedName>
</protein>
<evidence type="ECO:0000313" key="1">
    <source>
        <dbReference type="EMBL" id="KAI4314500.1"/>
    </source>
</evidence>
<dbReference type="Proteomes" id="UP000828941">
    <property type="component" value="Chromosome 11"/>
</dbReference>
<organism evidence="1 2">
    <name type="scientific">Bauhinia variegata</name>
    <name type="common">Purple orchid tree</name>
    <name type="synonym">Phanera variegata</name>
    <dbReference type="NCBI Taxonomy" id="167791"/>
    <lineage>
        <taxon>Eukaryota</taxon>
        <taxon>Viridiplantae</taxon>
        <taxon>Streptophyta</taxon>
        <taxon>Embryophyta</taxon>
        <taxon>Tracheophyta</taxon>
        <taxon>Spermatophyta</taxon>
        <taxon>Magnoliopsida</taxon>
        <taxon>eudicotyledons</taxon>
        <taxon>Gunneridae</taxon>
        <taxon>Pentapetalae</taxon>
        <taxon>rosids</taxon>
        <taxon>fabids</taxon>
        <taxon>Fabales</taxon>
        <taxon>Fabaceae</taxon>
        <taxon>Cercidoideae</taxon>
        <taxon>Cercideae</taxon>
        <taxon>Bauhiniinae</taxon>
        <taxon>Bauhinia</taxon>
    </lineage>
</organism>
<name>A0ACB9LSV5_BAUVA</name>
<evidence type="ECO:0000313" key="2">
    <source>
        <dbReference type="Proteomes" id="UP000828941"/>
    </source>
</evidence>
<dbReference type="EMBL" id="CM039436">
    <property type="protein sequence ID" value="KAI4314500.1"/>
    <property type="molecule type" value="Genomic_DNA"/>
</dbReference>
<proteinExistence type="predicted"/>
<sequence>MAQIKAGKVCLNTIIHSSPIFSNTYIQLLLEHVNVTFITEGSSSTLNQDPTVIADNTLEMYTSSETLLYPPARQTSEEGTFSVLRQILGCLSRKFEVEKQRSN</sequence>
<comment type="caution">
    <text evidence="1">The sequence shown here is derived from an EMBL/GenBank/DDBJ whole genome shotgun (WGS) entry which is preliminary data.</text>
</comment>